<evidence type="ECO:0000256" key="1">
    <source>
        <dbReference type="ARBA" id="ARBA00023015"/>
    </source>
</evidence>
<evidence type="ECO:0000256" key="2">
    <source>
        <dbReference type="ARBA" id="ARBA00023125"/>
    </source>
</evidence>
<dbReference type="InterPro" id="IPR028978">
    <property type="entry name" value="Chorismate_lyase_/UTRA_dom_sf"/>
</dbReference>
<dbReference type="SUPFAM" id="SSF64288">
    <property type="entry name" value="Chorismate lyase-like"/>
    <property type="match status" value="1"/>
</dbReference>
<dbReference type="InterPro" id="IPR011663">
    <property type="entry name" value="UTRA"/>
</dbReference>
<dbReference type="Gene3D" id="3.40.1410.10">
    <property type="entry name" value="Chorismate lyase-like"/>
    <property type="match status" value="1"/>
</dbReference>
<sequence>MTAVRIPHDRRPRADRARQVADVLRQQVVRGAFGTGALPDERLLATEFAASRNTIREALTILRAERLIERVPSVGTLVVNQKYCHGLDRLMGLAEMLHEHGTVTNEVRVAGLLRPPRSVASRLRVPDGGSVIYVERLRRLNGSPLSLDLTYLVPDIGRPLLEQDLEHRDIFALIENVSGHRLGTAEVTVEAVNADAHSAAVLDVPEGAALLVAERLSRLDDGRPVDLEFIRFRGDRLTMRARLSRDEEGAR</sequence>
<gene>
    <name evidence="5" type="ORF">GTS_07000</name>
</gene>
<reference evidence="6" key="1">
    <citation type="submission" date="2019-04" db="EMBL/GenBank/DDBJ databases">
        <title>Draft genome sequence of Pseudonocardiaceae bacterium SL3-2-4.</title>
        <authorList>
            <person name="Ningsih F."/>
            <person name="Yokota A."/>
            <person name="Sakai Y."/>
            <person name="Nanatani K."/>
            <person name="Yabe S."/>
            <person name="Oetari A."/>
            <person name="Sjamsuridzal W."/>
        </authorList>
    </citation>
    <scope>NUCLEOTIDE SEQUENCE [LARGE SCALE GENOMIC DNA]</scope>
    <source>
        <strain evidence="6">SL3-2-4</strain>
    </source>
</reference>
<evidence type="ECO:0000313" key="5">
    <source>
        <dbReference type="EMBL" id="GDY29067.1"/>
    </source>
</evidence>
<dbReference type="SMART" id="SM00866">
    <property type="entry name" value="UTRA"/>
    <property type="match status" value="1"/>
</dbReference>
<organism evidence="5 6">
    <name type="scientific">Gandjariella thermophila</name>
    <dbReference type="NCBI Taxonomy" id="1931992"/>
    <lineage>
        <taxon>Bacteria</taxon>
        <taxon>Bacillati</taxon>
        <taxon>Actinomycetota</taxon>
        <taxon>Actinomycetes</taxon>
        <taxon>Pseudonocardiales</taxon>
        <taxon>Pseudonocardiaceae</taxon>
        <taxon>Gandjariella</taxon>
    </lineage>
</organism>
<dbReference type="SMART" id="SM00345">
    <property type="entry name" value="HTH_GNTR"/>
    <property type="match status" value="1"/>
</dbReference>
<dbReference type="PANTHER" id="PTHR44846">
    <property type="entry name" value="MANNOSYL-D-GLYCERATE TRANSPORT/METABOLISM SYSTEM REPRESSOR MNGR-RELATED"/>
    <property type="match status" value="1"/>
</dbReference>
<dbReference type="PANTHER" id="PTHR44846:SF17">
    <property type="entry name" value="GNTR-FAMILY TRANSCRIPTIONAL REGULATOR"/>
    <property type="match status" value="1"/>
</dbReference>
<dbReference type="RefSeq" id="WP_137812235.1">
    <property type="nucleotide sequence ID" value="NZ_BJFL01000002.1"/>
</dbReference>
<protein>
    <submittedName>
        <fullName evidence="5">Putative GntR-family transcriptional regulator</fullName>
    </submittedName>
</protein>
<dbReference type="InterPro" id="IPR050679">
    <property type="entry name" value="Bact_HTH_transcr_reg"/>
</dbReference>
<dbReference type="InterPro" id="IPR036388">
    <property type="entry name" value="WH-like_DNA-bd_sf"/>
</dbReference>
<comment type="caution">
    <text evidence="5">The sequence shown here is derived from an EMBL/GenBank/DDBJ whole genome shotgun (WGS) entry which is preliminary data.</text>
</comment>
<dbReference type="GO" id="GO:0003700">
    <property type="term" value="F:DNA-binding transcription factor activity"/>
    <property type="evidence" value="ECO:0007669"/>
    <property type="project" value="InterPro"/>
</dbReference>
<keyword evidence="2" id="KW-0238">DNA-binding</keyword>
<dbReference type="InterPro" id="IPR000524">
    <property type="entry name" value="Tscrpt_reg_HTH_GntR"/>
</dbReference>
<dbReference type="GO" id="GO:0003677">
    <property type="term" value="F:DNA binding"/>
    <property type="evidence" value="ECO:0007669"/>
    <property type="project" value="UniProtKB-KW"/>
</dbReference>
<dbReference type="PROSITE" id="PS50949">
    <property type="entry name" value="HTH_GNTR"/>
    <property type="match status" value="1"/>
</dbReference>
<keyword evidence="1" id="KW-0805">Transcription regulation</keyword>
<dbReference type="GO" id="GO:0045892">
    <property type="term" value="P:negative regulation of DNA-templated transcription"/>
    <property type="evidence" value="ECO:0007669"/>
    <property type="project" value="TreeGrafter"/>
</dbReference>
<dbReference type="EMBL" id="BJFL01000002">
    <property type="protein sequence ID" value="GDY29067.1"/>
    <property type="molecule type" value="Genomic_DNA"/>
</dbReference>
<evidence type="ECO:0000259" key="4">
    <source>
        <dbReference type="PROSITE" id="PS50949"/>
    </source>
</evidence>
<dbReference type="PRINTS" id="PR00035">
    <property type="entry name" value="HTHGNTR"/>
</dbReference>
<dbReference type="CDD" id="cd07377">
    <property type="entry name" value="WHTH_GntR"/>
    <property type="match status" value="1"/>
</dbReference>
<dbReference type="SUPFAM" id="SSF46785">
    <property type="entry name" value="Winged helix' DNA-binding domain"/>
    <property type="match status" value="1"/>
</dbReference>
<dbReference type="InterPro" id="IPR036390">
    <property type="entry name" value="WH_DNA-bd_sf"/>
</dbReference>
<evidence type="ECO:0000256" key="3">
    <source>
        <dbReference type="ARBA" id="ARBA00023163"/>
    </source>
</evidence>
<dbReference type="OrthoDB" id="3194402at2"/>
<feature type="domain" description="HTH gntR-type" evidence="4">
    <location>
        <begin position="14"/>
        <end position="81"/>
    </location>
</feature>
<evidence type="ECO:0000313" key="6">
    <source>
        <dbReference type="Proteomes" id="UP000298860"/>
    </source>
</evidence>
<accession>A0A4D4J509</accession>
<proteinExistence type="predicted"/>
<keyword evidence="6" id="KW-1185">Reference proteome</keyword>
<name>A0A4D4J509_9PSEU</name>
<dbReference type="Pfam" id="PF00392">
    <property type="entry name" value="GntR"/>
    <property type="match status" value="1"/>
</dbReference>
<dbReference type="Pfam" id="PF07702">
    <property type="entry name" value="UTRA"/>
    <property type="match status" value="1"/>
</dbReference>
<dbReference type="Gene3D" id="1.10.10.10">
    <property type="entry name" value="Winged helix-like DNA-binding domain superfamily/Winged helix DNA-binding domain"/>
    <property type="match status" value="1"/>
</dbReference>
<dbReference type="Proteomes" id="UP000298860">
    <property type="component" value="Unassembled WGS sequence"/>
</dbReference>
<keyword evidence="3" id="KW-0804">Transcription</keyword>
<dbReference type="AlphaFoldDB" id="A0A4D4J509"/>